<dbReference type="SUPFAM" id="SSF53098">
    <property type="entry name" value="Ribonuclease H-like"/>
    <property type="match status" value="1"/>
</dbReference>
<evidence type="ECO:0008006" key="3">
    <source>
        <dbReference type="Google" id="ProtNLM"/>
    </source>
</evidence>
<dbReference type="EMBL" id="CP147712">
    <property type="protein sequence ID" value="WXC84682.1"/>
    <property type="molecule type" value="Genomic_DNA"/>
</dbReference>
<sequence length="88" mass="9645">MVLFSADVTALTGITAEMVAGHRFDDAATATFVDDAVIVIAHNSGFDRKFAERYWPVFEHKAWGCSMSEIGWRKHGCAGAQLTPRQAT</sequence>
<dbReference type="Gene3D" id="3.30.420.10">
    <property type="entry name" value="Ribonuclease H-like superfamily/Ribonuclease H"/>
    <property type="match status" value="1"/>
</dbReference>
<dbReference type="InterPro" id="IPR012337">
    <property type="entry name" value="RNaseH-like_sf"/>
</dbReference>
<protein>
    <recommendedName>
        <fullName evidence="3">Exonuclease domain-containing protein</fullName>
    </recommendedName>
</protein>
<keyword evidence="1" id="KW-0614">Plasmid</keyword>
<reference evidence="1" key="2">
    <citation type="submission" date="2024-03" db="EMBL/GenBank/DDBJ databases">
        <authorList>
            <person name="Bromfield E.S.P."/>
            <person name="Cloutier S."/>
        </authorList>
    </citation>
    <scope>NUCLEOTIDE SEQUENCE</scope>
    <source>
        <strain evidence="1">5S5</strain>
        <plasmid evidence="1">pBs5S5b</plasmid>
    </source>
</reference>
<name>A0ABZ2PBM3_9BRAD</name>
<dbReference type="Proteomes" id="UP001432046">
    <property type="component" value="Plasmid pBs5S5b"/>
</dbReference>
<geneLocation type="plasmid" evidence="1 2">
    <name>pBs5S5b</name>
</geneLocation>
<organism evidence="1 2">
    <name type="scientific">Bradyrhizobium septentrionale</name>
    <dbReference type="NCBI Taxonomy" id="1404411"/>
    <lineage>
        <taxon>Bacteria</taxon>
        <taxon>Pseudomonadati</taxon>
        <taxon>Pseudomonadota</taxon>
        <taxon>Alphaproteobacteria</taxon>
        <taxon>Hyphomicrobiales</taxon>
        <taxon>Nitrobacteraceae</taxon>
        <taxon>Bradyrhizobium</taxon>
    </lineage>
</organism>
<accession>A0ABZ2PBM3</accession>
<dbReference type="RefSeq" id="WP_224497273.1">
    <property type="nucleotide sequence ID" value="NZ_CP088287.1"/>
</dbReference>
<evidence type="ECO:0000313" key="2">
    <source>
        <dbReference type="Proteomes" id="UP001432046"/>
    </source>
</evidence>
<gene>
    <name evidence="1" type="ORF">WDK88_45110</name>
</gene>
<reference evidence="1" key="1">
    <citation type="journal article" date="2021" name="Int. J. Syst. Evol. Microbiol.">
        <title>Bradyrhizobium septentrionale sp. nov. (sv. septentrionale) and Bradyrhizobium quebecense sp. nov. (sv. septentrionale) associated with legumes native to Canada possess rearranged symbiosis genes and numerous insertion sequences.</title>
        <authorList>
            <person name="Bromfield E.S.P."/>
            <person name="Cloutier S."/>
        </authorList>
    </citation>
    <scope>NUCLEOTIDE SEQUENCE</scope>
    <source>
        <strain evidence="1">5S5</strain>
    </source>
</reference>
<dbReference type="InterPro" id="IPR036397">
    <property type="entry name" value="RNaseH_sf"/>
</dbReference>
<proteinExistence type="predicted"/>
<keyword evidence="2" id="KW-1185">Reference proteome</keyword>
<evidence type="ECO:0000313" key="1">
    <source>
        <dbReference type="EMBL" id="WXC84682.1"/>
    </source>
</evidence>